<dbReference type="InterPro" id="IPR054191">
    <property type="entry name" value="DUF6896"/>
</dbReference>
<sequence length="126" mass="14418">MSINPIKVAIPLWYAQMSWAKELIRLGFGLSKAEDILSRENRGCKLVPGTTWYIRTHGIGVDVFKTPDVGGIDFDFDKPDPDPWRMQIFVERQVNDGNLPYENYRELLDDEELMKKAISEALSQSA</sequence>
<accession>A0AA50Q823</accession>
<feature type="domain" description="DUF6896" evidence="1">
    <location>
        <begin position="10"/>
        <end position="122"/>
    </location>
</feature>
<evidence type="ECO:0000313" key="2">
    <source>
        <dbReference type="EMBL" id="WMB71369.1"/>
    </source>
</evidence>
<dbReference type="Proteomes" id="UP001236800">
    <property type="component" value="Chromosome"/>
</dbReference>
<dbReference type="AlphaFoldDB" id="A0AA50Q823"/>
<dbReference type="RefSeq" id="WP_306682172.1">
    <property type="nucleotide sequence ID" value="NZ_CP132914.1"/>
</dbReference>
<evidence type="ECO:0000259" key="1">
    <source>
        <dbReference type="Pfam" id="PF21837"/>
    </source>
</evidence>
<dbReference type="KEGG" id="sog:RA178_13075"/>
<organism evidence="3">
    <name type="scientific">Shewanella oncorhynchi</name>
    <dbReference type="NCBI Taxonomy" id="2726434"/>
    <lineage>
        <taxon>Bacteria</taxon>
        <taxon>Pseudomonadati</taxon>
        <taxon>Pseudomonadota</taxon>
        <taxon>Gammaproteobacteria</taxon>
        <taxon>Alteromonadales</taxon>
        <taxon>Shewanellaceae</taxon>
        <taxon>Shewanella</taxon>
    </lineage>
</organism>
<dbReference type="GeneID" id="301340132"/>
<dbReference type="EMBL" id="CP132914">
    <property type="protein sequence ID" value="WMB74841.1"/>
    <property type="molecule type" value="Genomic_DNA"/>
</dbReference>
<proteinExistence type="predicted"/>
<protein>
    <recommendedName>
        <fullName evidence="1">DUF6896 domain-containing protein</fullName>
    </recommendedName>
</protein>
<dbReference type="EMBL" id="CP132914">
    <property type="protein sequence ID" value="WMB71369.1"/>
    <property type="molecule type" value="Genomic_DNA"/>
</dbReference>
<name>A0AA50Q823_9GAMM</name>
<dbReference type="KEGG" id="sog:RA178_09680"/>
<reference evidence="3" key="1">
    <citation type="submission" date="2023-08" db="EMBL/GenBank/DDBJ databases">
        <title>Complete genome sequence of Shewanella oncorhynchi Z-P2, a siderophore putrebactin-producing bacterium.</title>
        <authorList>
            <person name="Zhang Y."/>
        </authorList>
    </citation>
    <scope>NUCLEOTIDE SEQUENCE</scope>
    <source>
        <strain evidence="3">Z-P2</strain>
    </source>
</reference>
<gene>
    <name evidence="3" type="ORF">RA178_09680</name>
    <name evidence="2" type="ORF">RA178_13075</name>
</gene>
<dbReference type="Pfam" id="PF21837">
    <property type="entry name" value="DUF6896"/>
    <property type="match status" value="1"/>
</dbReference>
<evidence type="ECO:0000313" key="3">
    <source>
        <dbReference type="EMBL" id="WMB74841.1"/>
    </source>
</evidence>